<evidence type="ECO:0000259" key="3">
    <source>
        <dbReference type="Pfam" id="PF00561"/>
    </source>
</evidence>
<evidence type="ECO:0000313" key="5">
    <source>
        <dbReference type="Proteomes" id="UP000244755"/>
    </source>
</evidence>
<accession>A0A2R4WQ27</accession>
<name>A0A2R4WQ27_9HYPH</name>
<dbReference type="Proteomes" id="UP000244755">
    <property type="component" value="Chromosome 1"/>
</dbReference>
<dbReference type="InterPro" id="IPR000073">
    <property type="entry name" value="AB_hydrolase_1"/>
</dbReference>
<evidence type="ECO:0000256" key="1">
    <source>
        <dbReference type="ARBA" id="ARBA00010088"/>
    </source>
</evidence>
<dbReference type="PRINTS" id="PR00111">
    <property type="entry name" value="ABHYDROLASE"/>
</dbReference>
<dbReference type="Gene3D" id="3.40.50.1820">
    <property type="entry name" value="alpha/beta hydrolase"/>
    <property type="match status" value="1"/>
</dbReference>
<protein>
    <submittedName>
        <fullName evidence="4">Alpha/beta hydrolase</fullName>
    </submittedName>
</protein>
<dbReference type="GO" id="GO:0008233">
    <property type="term" value="F:peptidase activity"/>
    <property type="evidence" value="ECO:0007669"/>
    <property type="project" value="InterPro"/>
</dbReference>
<dbReference type="RefSeq" id="WP_099955420.1">
    <property type="nucleotide sequence ID" value="NZ_CP028843.1"/>
</dbReference>
<dbReference type="InterPro" id="IPR002410">
    <property type="entry name" value="Peptidase_S33"/>
</dbReference>
<evidence type="ECO:0000256" key="2">
    <source>
        <dbReference type="ARBA" id="ARBA00022801"/>
    </source>
</evidence>
<dbReference type="PANTHER" id="PTHR43798">
    <property type="entry name" value="MONOACYLGLYCEROL LIPASE"/>
    <property type="match status" value="1"/>
</dbReference>
<comment type="similarity">
    <text evidence="1">Belongs to the peptidase S33 family.</text>
</comment>
<dbReference type="InterPro" id="IPR050266">
    <property type="entry name" value="AB_hydrolase_sf"/>
</dbReference>
<organism evidence="4 5">
    <name type="scientific">Methylobacterium currus</name>
    <dbReference type="NCBI Taxonomy" id="2051553"/>
    <lineage>
        <taxon>Bacteria</taxon>
        <taxon>Pseudomonadati</taxon>
        <taxon>Pseudomonadota</taxon>
        <taxon>Alphaproteobacteria</taxon>
        <taxon>Hyphomicrobiales</taxon>
        <taxon>Methylobacteriaceae</taxon>
        <taxon>Methylobacterium</taxon>
    </lineage>
</organism>
<keyword evidence="5" id="KW-1185">Reference proteome</keyword>
<gene>
    <name evidence="4" type="ORF">DA075_24380</name>
</gene>
<dbReference type="AlphaFoldDB" id="A0A2R4WQ27"/>
<dbReference type="InterPro" id="IPR029058">
    <property type="entry name" value="AB_hydrolase_fold"/>
</dbReference>
<sequence>MHILVNGVRLFVDVANFGLVPGPHGLHERPTLLMLHGGPGFDHVAFKEAFAQLADVAQVVFYDHRGNGRSEGDDPATWTLAQWADDVKGLCDALGIVRPIVCGLSFGGVVAQAYATRHPDHPGKLILLSTAARTDFPTIVAAFARVGGPEVAAVAESYWMNPTAEGRARYFERCVPFYRHRRDRPPADLSRVIMRPEVSLHFNGPRNEHGRFDFRADLGRLRCPVLLMAGEHDPIVPMPLAEETAAAIPSHLLRFERLIGCGHQIHGDDPERVFGAMRAFISGPDAPVMAG</sequence>
<proteinExistence type="inferred from homology"/>
<dbReference type="EMBL" id="CP028843">
    <property type="protein sequence ID" value="AWB23640.1"/>
    <property type="molecule type" value="Genomic_DNA"/>
</dbReference>
<dbReference type="PANTHER" id="PTHR43798:SF33">
    <property type="entry name" value="HYDROLASE, PUTATIVE (AFU_ORTHOLOGUE AFUA_2G14860)-RELATED"/>
    <property type="match status" value="1"/>
</dbReference>
<dbReference type="PRINTS" id="PR00793">
    <property type="entry name" value="PROAMNOPTASE"/>
</dbReference>
<keyword evidence="2 4" id="KW-0378">Hydrolase</keyword>
<dbReference type="GO" id="GO:0016020">
    <property type="term" value="C:membrane"/>
    <property type="evidence" value="ECO:0007669"/>
    <property type="project" value="TreeGrafter"/>
</dbReference>
<dbReference type="Pfam" id="PF00561">
    <property type="entry name" value="Abhydrolase_1"/>
    <property type="match status" value="1"/>
</dbReference>
<dbReference type="OrthoDB" id="7958481at2"/>
<dbReference type="SUPFAM" id="SSF53474">
    <property type="entry name" value="alpha/beta-Hydrolases"/>
    <property type="match status" value="1"/>
</dbReference>
<dbReference type="KEGG" id="mee:DA075_24380"/>
<feature type="domain" description="AB hydrolase-1" evidence="3">
    <location>
        <begin position="30"/>
        <end position="270"/>
    </location>
</feature>
<reference evidence="4 5" key="1">
    <citation type="submission" date="2018-04" db="EMBL/GenBank/DDBJ databases">
        <title>Methylobacterium sp. PR1016A genome.</title>
        <authorList>
            <person name="Park W."/>
        </authorList>
    </citation>
    <scope>NUCLEOTIDE SEQUENCE [LARGE SCALE GENOMIC DNA]</scope>
    <source>
        <strain evidence="4 5">PR1016A</strain>
    </source>
</reference>
<evidence type="ECO:0000313" key="4">
    <source>
        <dbReference type="EMBL" id="AWB23640.1"/>
    </source>
</evidence>
<dbReference type="GO" id="GO:0006508">
    <property type="term" value="P:proteolysis"/>
    <property type="evidence" value="ECO:0007669"/>
    <property type="project" value="InterPro"/>
</dbReference>